<dbReference type="Proteomes" id="UP000313359">
    <property type="component" value="Unassembled WGS sequence"/>
</dbReference>
<evidence type="ECO:0000256" key="3">
    <source>
        <dbReference type="ARBA" id="ARBA00023002"/>
    </source>
</evidence>
<evidence type="ECO:0000256" key="4">
    <source>
        <dbReference type="ARBA" id="ARBA00023033"/>
    </source>
</evidence>
<keyword evidence="7" id="KW-1185">Reference proteome</keyword>
<protein>
    <submittedName>
        <fullName evidence="6">FAD/NAD-P-binding domain-containing protein</fullName>
    </submittedName>
</protein>
<keyword evidence="3" id="KW-0560">Oxidoreductase</keyword>
<reference evidence="6" key="1">
    <citation type="journal article" date="2018" name="Genome Biol. Evol.">
        <title>Genomics and development of Lentinus tigrinus, a white-rot wood-decaying mushroom with dimorphic fruiting bodies.</title>
        <authorList>
            <person name="Wu B."/>
            <person name="Xu Z."/>
            <person name="Knudson A."/>
            <person name="Carlson A."/>
            <person name="Chen N."/>
            <person name="Kovaka S."/>
            <person name="LaButti K."/>
            <person name="Lipzen A."/>
            <person name="Pennachio C."/>
            <person name="Riley R."/>
            <person name="Schakwitz W."/>
            <person name="Umezawa K."/>
            <person name="Ohm R.A."/>
            <person name="Grigoriev I.V."/>
            <person name="Nagy L.G."/>
            <person name="Gibbons J."/>
            <person name="Hibbett D."/>
        </authorList>
    </citation>
    <scope>NUCLEOTIDE SEQUENCE [LARGE SCALE GENOMIC DNA]</scope>
    <source>
        <strain evidence="6">ALCF2SS1-6</strain>
    </source>
</reference>
<dbReference type="Gene3D" id="3.50.50.60">
    <property type="entry name" value="FAD/NAD(P)-binding domain"/>
    <property type="match status" value="1"/>
</dbReference>
<gene>
    <name evidence="6" type="ORF">L227DRAFT_176787</name>
</gene>
<dbReference type="EMBL" id="ML122273">
    <property type="protein sequence ID" value="RPD58780.1"/>
    <property type="molecule type" value="Genomic_DNA"/>
</dbReference>
<dbReference type="InterPro" id="IPR002938">
    <property type="entry name" value="FAD-bd"/>
</dbReference>
<dbReference type="PANTHER" id="PTHR46972">
    <property type="entry name" value="MONOOXYGENASE ASQM-RELATED"/>
    <property type="match status" value="1"/>
</dbReference>
<evidence type="ECO:0000313" key="7">
    <source>
        <dbReference type="Proteomes" id="UP000313359"/>
    </source>
</evidence>
<dbReference type="InterPro" id="IPR036188">
    <property type="entry name" value="FAD/NAD-bd_sf"/>
</dbReference>
<dbReference type="GO" id="GO:0004497">
    <property type="term" value="F:monooxygenase activity"/>
    <property type="evidence" value="ECO:0007669"/>
    <property type="project" value="UniProtKB-KW"/>
</dbReference>
<evidence type="ECO:0000256" key="1">
    <source>
        <dbReference type="ARBA" id="ARBA00022630"/>
    </source>
</evidence>
<name>A0A5C2S5B7_9APHY</name>
<keyword evidence="1" id="KW-0285">Flavoprotein</keyword>
<evidence type="ECO:0000256" key="2">
    <source>
        <dbReference type="ARBA" id="ARBA00022827"/>
    </source>
</evidence>
<accession>A0A5C2S5B7</accession>
<evidence type="ECO:0000259" key="5">
    <source>
        <dbReference type="Pfam" id="PF01494"/>
    </source>
</evidence>
<evidence type="ECO:0000313" key="6">
    <source>
        <dbReference type="EMBL" id="RPD58780.1"/>
    </source>
</evidence>
<dbReference type="SUPFAM" id="SSF51905">
    <property type="entry name" value="FAD/NAD(P)-binding domain"/>
    <property type="match status" value="1"/>
</dbReference>
<organism evidence="6 7">
    <name type="scientific">Lentinus tigrinus ALCF2SS1-6</name>
    <dbReference type="NCBI Taxonomy" id="1328759"/>
    <lineage>
        <taxon>Eukaryota</taxon>
        <taxon>Fungi</taxon>
        <taxon>Dikarya</taxon>
        <taxon>Basidiomycota</taxon>
        <taxon>Agaricomycotina</taxon>
        <taxon>Agaricomycetes</taxon>
        <taxon>Polyporales</taxon>
        <taxon>Polyporaceae</taxon>
        <taxon>Lentinus</taxon>
    </lineage>
</organism>
<dbReference type="PRINTS" id="PR00420">
    <property type="entry name" value="RNGMNOXGNASE"/>
</dbReference>
<feature type="domain" description="FAD-binding" evidence="5">
    <location>
        <begin position="11"/>
        <end position="341"/>
    </location>
</feature>
<sequence>MSSTSFTQPNIAIIGGGPGGLVALLTLLSRGVPVTLYEREASSDARRHLGGMLDLTWDEGQRALRENGLADAFKKNSRLEGQENRICGKAGIPFARRTEDNVPDETKARPEIDRRVLREILLGAIPEGAIKWDHTLASVRQLDDGTGKHELTFTNGLVVVSDYLIGADGANSRIRPLLSPSTPIYHDVNGAEISVAPAVAALPENADIREAVGLGSCYCAEDKKLFSCQRNGDGRIRVYVWFRGPRDWVLPRETQEARRVLHEMYAGWAPWMHKIIDVCDEDAVYPRPLFYLPVGHRWDHKVGVTLVGDAAHLMSPFAGMGANVAMHDGLEVGLALAEAVSKGMGVEEREASLAAVEEKLCAHAKVFAEMSYINVNMAFADDAPRLLVEGLKAMGAEQPKILSN</sequence>
<proteinExistence type="predicted"/>
<keyword evidence="2" id="KW-0274">FAD</keyword>
<dbReference type="STRING" id="1328759.A0A5C2S5B7"/>
<keyword evidence="4" id="KW-0503">Monooxygenase</keyword>
<dbReference type="GO" id="GO:0071949">
    <property type="term" value="F:FAD binding"/>
    <property type="evidence" value="ECO:0007669"/>
    <property type="project" value="InterPro"/>
</dbReference>
<dbReference type="OrthoDB" id="655030at2759"/>
<dbReference type="PANTHER" id="PTHR46972:SF1">
    <property type="entry name" value="FAD DEPENDENT OXIDOREDUCTASE DOMAIN-CONTAINING PROTEIN"/>
    <property type="match status" value="1"/>
</dbReference>
<dbReference type="AlphaFoldDB" id="A0A5C2S5B7"/>
<dbReference type="Pfam" id="PF01494">
    <property type="entry name" value="FAD_binding_3"/>
    <property type="match status" value="1"/>
</dbReference>